<reference evidence="4" key="1">
    <citation type="journal article" date="2020" name="Nat. Genet.">
        <title>Genomic diversifications of five Gossypium allopolyploid species and their impact on cotton improvement.</title>
        <authorList>
            <person name="Chen Z.J."/>
            <person name="Sreedasyam A."/>
            <person name="Ando A."/>
            <person name="Song Q."/>
            <person name="De Santiago L.M."/>
            <person name="Hulse-Kemp A.M."/>
            <person name="Ding M."/>
            <person name="Ye W."/>
            <person name="Kirkbride R.C."/>
            <person name="Jenkins J."/>
            <person name="Plott C."/>
            <person name="Lovell J."/>
            <person name="Lin Y.M."/>
            <person name="Vaughn R."/>
            <person name="Liu B."/>
            <person name="Simpson S."/>
            <person name="Scheffler B.E."/>
            <person name="Wen L."/>
            <person name="Saski C.A."/>
            <person name="Grover C.E."/>
            <person name="Hu G."/>
            <person name="Conover J.L."/>
            <person name="Carlson J.W."/>
            <person name="Shu S."/>
            <person name="Boston L.B."/>
            <person name="Williams M."/>
            <person name="Peterson D.G."/>
            <person name="McGee K."/>
            <person name="Jones D.C."/>
            <person name="Wendel J.F."/>
            <person name="Stelly D.M."/>
            <person name="Grimwood J."/>
            <person name="Schmutz J."/>
        </authorList>
    </citation>
    <scope>NUCLEOTIDE SEQUENCE [LARGE SCALE GENOMIC DNA]</scope>
    <source>
        <strain evidence="4">cv. TM-1</strain>
    </source>
</reference>
<protein>
    <recommendedName>
        <fullName evidence="6">RNA-directed DNA polymerase homolog</fullName>
    </recommendedName>
</protein>
<evidence type="ECO:0008006" key="6">
    <source>
        <dbReference type="Google" id="ProtNLM"/>
    </source>
</evidence>
<evidence type="ECO:0000259" key="3">
    <source>
        <dbReference type="Pfam" id="PF17921"/>
    </source>
</evidence>
<dbReference type="KEGG" id="ghi:107943255"/>
<reference evidence="5" key="2">
    <citation type="submission" date="2025-08" db="UniProtKB">
        <authorList>
            <consortium name="RefSeq"/>
        </authorList>
    </citation>
    <scope>IDENTIFICATION</scope>
</reference>
<dbReference type="CDD" id="cd01647">
    <property type="entry name" value="RT_LTR"/>
    <property type="match status" value="1"/>
</dbReference>
<dbReference type="InterPro" id="IPR041577">
    <property type="entry name" value="RT_RNaseH_2"/>
</dbReference>
<dbReference type="Gene3D" id="3.30.70.270">
    <property type="match status" value="1"/>
</dbReference>
<proteinExistence type="predicted"/>
<evidence type="ECO:0000313" key="5">
    <source>
        <dbReference type="RefSeq" id="XP_016732492.1"/>
    </source>
</evidence>
<organism evidence="4 5">
    <name type="scientific">Gossypium hirsutum</name>
    <name type="common">Upland cotton</name>
    <name type="synonym">Gossypium mexicanum</name>
    <dbReference type="NCBI Taxonomy" id="3635"/>
    <lineage>
        <taxon>Eukaryota</taxon>
        <taxon>Viridiplantae</taxon>
        <taxon>Streptophyta</taxon>
        <taxon>Embryophyta</taxon>
        <taxon>Tracheophyta</taxon>
        <taxon>Spermatophyta</taxon>
        <taxon>Magnoliopsida</taxon>
        <taxon>eudicotyledons</taxon>
        <taxon>Gunneridae</taxon>
        <taxon>Pentapetalae</taxon>
        <taxon>rosids</taxon>
        <taxon>malvids</taxon>
        <taxon>Malvales</taxon>
        <taxon>Malvaceae</taxon>
        <taxon>Malvoideae</taxon>
        <taxon>Gossypium</taxon>
    </lineage>
</organism>
<dbReference type="Pfam" id="PF17919">
    <property type="entry name" value="RT_RNaseH_2"/>
    <property type="match status" value="1"/>
</dbReference>
<dbReference type="PANTHER" id="PTHR37984:SF5">
    <property type="entry name" value="PROTEIN NYNRIN-LIKE"/>
    <property type="match status" value="1"/>
</dbReference>
<sequence>MRMCIDYQQLNKLTIKNKYPLLRIDDLFDQFRGASVFSKIDLHSGYHHLRFKEVDVHKMTFRTHYDYFVVVFIDDILVYSKFKDEHDGHLRVVLQILREKQLAGKILSTIHRGVLLDRTSPELGRDFVVYSDVSYVGQGCVLIQDGKVVAYVSGQLKTHEANYPTYDLELEVKELNLRQYRWVELLKNYDCTIEYHLGKANIVADALSRRAMTDLRTMFARLSFFDDGSLLVELQAGSGVTTYFGINKDGVLYFHGRICVPNDGDLRQSILREAHSSPYAMHRCGNKMYQDLQELLWWLGLKREVTDFVARCLTC</sequence>
<dbReference type="Gene3D" id="1.10.340.70">
    <property type="match status" value="1"/>
</dbReference>
<dbReference type="AlphaFoldDB" id="A0A1U8N071"/>
<dbReference type="GO" id="GO:0003824">
    <property type="term" value="F:catalytic activity"/>
    <property type="evidence" value="ECO:0007669"/>
    <property type="project" value="UniProtKB-KW"/>
</dbReference>
<evidence type="ECO:0000256" key="1">
    <source>
        <dbReference type="ARBA" id="ARBA00023268"/>
    </source>
</evidence>
<dbReference type="OrthoDB" id="415724at2759"/>
<keyword evidence="4" id="KW-1185">Reference proteome</keyword>
<accession>A0A1U8N071</accession>
<gene>
    <name evidence="5" type="primary">LOC107943255</name>
</gene>
<dbReference type="STRING" id="3635.A0A1U8N071"/>
<feature type="domain" description="Integrase zinc-binding" evidence="3">
    <location>
        <begin position="264"/>
        <end position="315"/>
    </location>
</feature>
<dbReference type="InterPro" id="IPR041588">
    <property type="entry name" value="Integrase_H2C2"/>
</dbReference>
<evidence type="ECO:0000313" key="4">
    <source>
        <dbReference type="Proteomes" id="UP000818029"/>
    </source>
</evidence>
<dbReference type="Pfam" id="PF17921">
    <property type="entry name" value="Integrase_H2C2"/>
    <property type="match status" value="1"/>
</dbReference>
<evidence type="ECO:0000259" key="2">
    <source>
        <dbReference type="Pfam" id="PF17919"/>
    </source>
</evidence>
<dbReference type="GeneID" id="107943255"/>
<keyword evidence="1" id="KW-0511">Multifunctional enzyme</keyword>
<name>A0A1U8N071_GOSHI</name>
<dbReference type="Proteomes" id="UP000818029">
    <property type="component" value="Chromosome A04"/>
</dbReference>
<dbReference type="InterPro" id="IPR043502">
    <property type="entry name" value="DNA/RNA_pol_sf"/>
</dbReference>
<dbReference type="PANTHER" id="PTHR37984">
    <property type="entry name" value="PROTEIN CBG26694"/>
    <property type="match status" value="1"/>
</dbReference>
<dbReference type="InterPro" id="IPR050951">
    <property type="entry name" value="Retrovirus_Pol_polyprotein"/>
</dbReference>
<feature type="domain" description="Reverse transcriptase/retrotransposon-derived protein RNase H-like" evidence="2">
    <location>
        <begin position="121"/>
        <end position="170"/>
    </location>
</feature>
<dbReference type="InterPro" id="IPR043128">
    <property type="entry name" value="Rev_trsase/Diguanyl_cyclase"/>
</dbReference>
<dbReference type="SUPFAM" id="SSF56672">
    <property type="entry name" value="DNA/RNA polymerases"/>
    <property type="match status" value="1"/>
</dbReference>
<dbReference type="RefSeq" id="XP_016732492.1">
    <property type="nucleotide sequence ID" value="XM_016877003.1"/>
</dbReference>
<dbReference type="PaxDb" id="3635-A0A1U8N071"/>